<gene>
    <name evidence="1" type="ORF">Q8A64_03795</name>
</gene>
<dbReference type="Proteomes" id="UP001225596">
    <property type="component" value="Unassembled WGS sequence"/>
</dbReference>
<sequence>MNQSKDVLIEITRLQETLKTFAAERNWGQFHSPKNLAMALTGEVGELVELFQWMTEEESRRIMQDAEAATKVNHEVADVLLYLIQMINVLDIDINQAVKEKLQLNALKYPKGG</sequence>
<keyword evidence="2" id="KW-1185">Reference proteome</keyword>
<protein>
    <submittedName>
        <fullName evidence="1">Nucleotide pyrophosphohydrolase</fullName>
    </submittedName>
</protein>
<dbReference type="PIRSF" id="PIRSF029826">
    <property type="entry name" value="UCP029826_pph"/>
    <property type="match status" value="1"/>
</dbReference>
<dbReference type="Gene3D" id="1.10.287.1080">
    <property type="entry name" value="MazG-like"/>
    <property type="match status" value="1"/>
</dbReference>
<dbReference type="PANTHER" id="PTHR46523">
    <property type="entry name" value="DCTP PYROPHOSPHATASE 1"/>
    <property type="match status" value="1"/>
</dbReference>
<dbReference type="InterPro" id="IPR025984">
    <property type="entry name" value="DCTPP"/>
</dbReference>
<organism evidence="1 2">
    <name type="scientific">Keguizhuia sedimenti</name>
    <dbReference type="NCBI Taxonomy" id="3064264"/>
    <lineage>
        <taxon>Bacteria</taxon>
        <taxon>Pseudomonadati</taxon>
        <taxon>Pseudomonadota</taxon>
        <taxon>Betaproteobacteria</taxon>
        <taxon>Burkholderiales</taxon>
        <taxon>Oxalobacteraceae</taxon>
        <taxon>Keguizhuia</taxon>
    </lineage>
</organism>
<comment type="caution">
    <text evidence="1">The sequence shown here is derived from an EMBL/GenBank/DDBJ whole genome shotgun (WGS) entry which is preliminary data.</text>
</comment>
<evidence type="ECO:0000313" key="1">
    <source>
        <dbReference type="EMBL" id="MDQ9169529.1"/>
    </source>
</evidence>
<evidence type="ECO:0000313" key="2">
    <source>
        <dbReference type="Proteomes" id="UP001225596"/>
    </source>
</evidence>
<proteinExistence type="predicted"/>
<name>A0ABU1BKV2_9BURK</name>
<dbReference type="CDD" id="cd11537">
    <property type="entry name" value="NTP-PPase_RS21-C6_like"/>
    <property type="match status" value="1"/>
</dbReference>
<reference evidence="1 2" key="1">
    <citation type="submission" date="2023-08" db="EMBL/GenBank/DDBJ databases">
        <title>Oxalobacteraceae gen .nov., isolated from river sludge outside the plant.</title>
        <authorList>
            <person name="Zhao S.Y."/>
        </authorList>
    </citation>
    <scope>NUCLEOTIDE SEQUENCE [LARGE SCALE GENOMIC DNA]</scope>
    <source>
        <strain evidence="1 2">R-40</strain>
    </source>
</reference>
<dbReference type="InterPro" id="IPR052555">
    <property type="entry name" value="dCTP_Pyrophosphatase"/>
</dbReference>
<dbReference type="EMBL" id="JAUYVH010000001">
    <property type="protein sequence ID" value="MDQ9169529.1"/>
    <property type="molecule type" value="Genomic_DNA"/>
</dbReference>
<dbReference type="SUPFAM" id="SSF101386">
    <property type="entry name" value="all-alpha NTP pyrophosphatases"/>
    <property type="match status" value="1"/>
</dbReference>
<dbReference type="RefSeq" id="WP_338435430.1">
    <property type="nucleotide sequence ID" value="NZ_JAUYVH010000001.1"/>
</dbReference>
<dbReference type="PANTHER" id="PTHR46523:SF1">
    <property type="entry name" value="DCTP PYROPHOSPHATASE 1"/>
    <property type="match status" value="1"/>
</dbReference>
<accession>A0ABU1BKV2</accession>
<dbReference type="Pfam" id="PF12643">
    <property type="entry name" value="MazG-like"/>
    <property type="match status" value="1"/>
</dbReference>